<dbReference type="OrthoDB" id="3039023at2759"/>
<evidence type="ECO:0000313" key="2">
    <source>
        <dbReference type="Proteomes" id="UP000620124"/>
    </source>
</evidence>
<proteinExistence type="predicted"/>
<comment type="caution">
    <text evidence="1">The sequence shown here is derived from an EMBL/GenBank/DDBJ whole genome shotgun (WGS) entry which is preliminary data.</text>
</comment>
<dbReference type="EMBL" id="JACAZI010000027">
    <property type="protein sequence ID" value="KAF7334071.1"/>
    <property type="molecule type" value="Genomic_DNA"/>
</dbReference>
<accession>A0A8H6X4L2</accession>
<evidence type="ECO:0008006" key="3">
    <source>
        <dbReference type="Google" id="ProtNLM"/>
    </source>
</evidence>
<dbReference type="Proteomes" id="UP000620124">
    <property type="component" value="Unassembled WGS sequence"/>
</dbReference>
<gene>
    <name evidence="1" type="ORF">MVEN_02312700</name>
</gene>
<sequence>MPLVVAAALTFGSFGDILDAVKIAKRTIDMLRKGVESHERHRLISTLNGLCEDMATLTVIEEGRFTIRLRAEIDLCRLLMEQFYAKIKSYEGPLRWIWGIASEEKELTAWRAQISERRAALYHVLGSLITMQLHDVGERLGGLGSQVQYIGSRVDIVQGQLQNVGNIGTLGFLISTFLSAEVSSIRSEIRQIGSDVRQIPKLSPHDISDPVFFVMDPLGKPITIQLSRCDSFNALDRILKAYLYGRAAAGSRYVERGIQFDMSIIKRTSFWHSTVQNCPHCGNTNTDAVEGSWINCTNLTCGARYQVAKSEASVPAIEGVSSPKIIDRAELVWQEDEAESFRLVQIFYSIFQQNHDGYDYSPEAYNRHLKTLERIKLWMEVTGR</sequence>
<name>A0A8H6X4L2_9AGAR</name>
<organism evidence="1 2">
    <name type="scientific">Mycena venus</name>
    <dbReference type="NCBI Taxonomy" id="2733690"/>
    <lineage>
        <taxon>Eukaryota</taxon>
        <taxon>Fungi</taxon>
        <taxon>Dikarya</taxon>
        <taxon>Basidiomycota</taxon>
        <taxon>Agaricomycotina</taxon>
        <taxon>Agaricomycetes</taxon>
        <taxon>Agaricomycetidae</taxon>
        <taxon>Agaricales</taxon>
        <taxon>Marasmiineae</taxon>
        <taxon>Mycenaceae</taxon>
        <taxon>Mycena</taxon>
    </lineage>
</organism>
<dbReference type="AlphaFoldDB" id="A0A8H6X4L2"/>
<reference evidence="1" key="1">
    <citation type="submission" date="2020-05" db="EMBL/GenBank/DDBJ databases">
        <title>Mycena genomes resolve the evolution of fungal bioluminescence.</title>
        <authorList>
            <person name="Tsai I.J."/>
        </authorList>
    </citation>
    <scope>NUCLEOTIDE SEQUENCE</scope>
    <source>
        <strain evidence="1">CCC161011</strain>
    </source>
</reference>
<protein>
    <recommendedName>
        <fullName evidence="3">Fungal N-terminal domain-containing protein</fullName>
    </recommendedName>
</protein>
<evidence type="ECO:0000313" key="1">
    <source>
        <dbReference type="EMBL" id="KAF7334071.1"/>
    </source>
</evidence>
<keyword evidence="2" id="KW-1185">Reference proteome</keyword>